<accession>A0A2P2QVQ6</accession>
<organism evidence="1">
    <name type="scientific">Rhizophora mucronata</name>
    <name type="common">Asiatic mangrove</name>
    <dbReference type="NCBI Taxonomy" id="61149"/>
    <lineage>
        <taxon>Eukaryota</taxon>
        <taxon>Viridiplantae</taxon>
        <taxon>Streptophyta</taxon>
        <taxon>Embryophyta</taxon>
        <taxon>Tracheophyta</taxon>
        <taxon>Spermatophyta</taxon>
        <taxon>Magnoliopsida</taxon>
        <taxon>eudicotyledons</taxon>
        <taxon>Gunneridae</taxon>
        <taxon>Pentapetalae</taxon>
        <taxon>rosids</taxon>
        <taxon>fabids</taxon>
        <taxon>Malpighiales</taxon>
        <taxon>Rhizophoraceae</taxon>
        <taxon>Rhizophora</taxon>
    </lineage>
</organism>
<dbReference type="EMBL" id="GGEC01090615">
    <property type="protein sequence ID" value="MBX71099.1"/>
    <property type="molecule type" value="Transcribed_RNA"/>
</dbReference>
<protein>
    <submittedName>
        <fullName evidence="1">Uncharacterized protein</fullName>
    </submittedName>
</protein>
<dbReference type="PANTHER" id="PTHR38386">
    <property type="entry name" value="OS05G0426900 PROTEIN"/>
    <property type="match status" value="1"/>
</dbReference>
<proteinExistence type="predicted"/>
<reference evidence="1" key="1">
    <citation type="submission" date="2018-02" db="EMBL/GenBank/DDBJ databases">
        <title>Rhizophora mucronata_Transcriptome.</title>
        <authorList>
            <person name="Meera S.P."/>
            <person name="Sreeshan A."/>
            <person name="Augustine A."/>
        </authorList>
    </citation>
    <scope>NUCLEOTIDE SEQUENCE</scope>
    <source>
        <tissue evidence="1">Leaf</tissue>
    </source>
</reference>
<evidence type="ECO:0000313" key="1">
    <source>
        <dbReference type="EMBL" id="MBX71099.1"/>
    </source>
</evidence>
<dbReference type="PANTHER" id="PTHR38386:SF7">
    <property type="entry name" value="TOPOISOMERASE 1-ASSOCIATED FACTOR 1"/>
    <property type="match status" value="1"/>
</dbReference>
<dbReference type="AlphaFoldDB" id="A0A2P2QVQ6"/>
<sequence length="157" mass="17596">MKGSSGYSKIEQVGMQKPRSVDLWDFDAPLHAPKLASRYGSGNQENMVVHKSSFPEKAKEDEVGEEFGVILRRSRSAPVVSSGGERPTEKQVFLPESPEKRAFYTRRSSSVSKGYCRIHHQSDFIADDDGKQSATVARKTKKTRINILKACRNLFGF</sequence>
<name>A0A2P2QVQ6_RHIMU</name>